<dbReference type="EMBL" id="FNET01000006">
    <property type="protein sequence ID" value="SDK65260.1"/>
    <property type="molecule type" value="Genomic_DNA"/>
</dbReference>
<feature type="domain" description="Glycosyltransferase 2-like" evidence="2">
    <location>
        <begin position="15"/>
        <end position="110"/>
    </location>
</feature>
<evidence type="ECO:0000259" key="2">
    <source>
        <dbReference type="Pfam" id="PF00535"/>
    </source>
</evidence>
<dbReference type="PANTHER" id="PTHR43646">
    <property type="entry name" value="GLYCOSYLTRANSFERASE"/>
    <property type="match status" value="1"/>
</dbReference>
<proteinExistence type="predicted"/>
<protein>
    <submittedName>
        <fullName evidence="3">Glycosyl transferase family 2</fullName>
    </submittedName>
</protein>
<feature type="transmembrane region" description="Helical" evidence="1">
    <location>
        <begin position="279"/>
        <end position="296"/>
    </location>
</feature>
<evidence type="ECO:0000313" key="4">
    <source>
        <dbReference type="Proteomes" id="UP000199682"/>
    </source>
</evidence>
<keyword evidence="1" id="KW-0812">Transmembrane</keyword>
<dbReference type="Proteomes" id="UP000199682">
    <property type="component" value="Unassembled WGS sequence"/>
</dbReference>
<keyword evidence="1" id="KW-1133">Transmembrane helix</keyword>
<organism evidence="3 4">
    <name type="scientific">Lentzea albidocapillata subsp. violacea</name>
    <dbReference type="NCBI Taxonomy" id="128104"/>
    <lineage>
        <taxon>Bacteria</taxon>
        <taxon>Bacillati</taxon>
        <taxon>Actinomycetota</taxon>
        <taxon>Actinomycetes</taxon>
        <taxon>Pseudonocardiales</taxon>
        <taxon>Pseudonocardiaceae</taxon>
        <taxon>Lentzea</taxon>
    </lineage>
</organism>
<keyword evidence="1" id="KW-0472">Membrane</keyword>
<evidence type="ECO:0000313" key="3">
    <source>
        <dbReference type="EMBL" id="SDK65260.1"/>
    </source>
</evidence>
<accession>A0A1G9DN78</accession>
<dbReference type="PANTHER" id="PTHR43646:SF6">
    <property type="entry name" value="PRE-MYCOFACTOCIN GLYCOSYLTRANSFERASE"/>
    <property type="match status" value="1"/>
</dbReference>
<dbReference type="RefSeq" id="WP_090006745.1">
    <property type="nucleotide sequence ID" value="NZ_FNET01000006.1"/>
</dbReference>
<reference evidence="4" key="1">
    <citation type="submission" date="2016-10" db="EMBL/GenBank/DDBJ databases">
        <authorList>
            <person name="Varghese N."/>
            <person name="Submissions S."/>
        </authorList>
    </citation>
    <scope>NUCLEOTIDE SEQUENCE [LARGE SCALE GENOMIC DNA]</scope>
    <source>
        <strain evidence="4">DSM 44796</strain>
    </source>
</reference>
<keyword evidence="3" id="KW-0808">Transferase</keyword>
<dbReference type="Gene3D" id="3.90.550.10">
    <property type="entry name" value="Spore Coat Polysaccharide Biosynthesis Protein SpsA, Chain A"/>
    <property type="match status" value="1"/>
</dbReference>
<dbReference type="CDD" id="cd00761">
    <property type="entry name" value="Glyco_tranf_GTA_type"/>
    <property type="match status" value="1"/>
</dbReference>
<dbReference type="AlphaFoldDB" id="A0A1G9DN78"/>
<evidence type="ECO:0000256" key="1">
    <source>
        <dbReference type="SAM" id="Phobius"/>
    </source>
</evidence>
<gene>
    <name evidence="3" type="ORF">SAMN04488074_106325</name>
</gene>
<dbReference type="Pfam" id="PF00535">
    <property type="entry name" value="Glycos_transf_2"/>
    <property type="match status" value="1"/>
</dbReference>
<name>A0A1G9DN78_9PSEU</name>
<dbReference type="InterPro" id="IPR001173">
    <property type="entry name" value="Glyco_trans_2-like"/>
</dbReference>
<dbReference type="GO" id="GO:0016740">
    <property type="term" value="F:transferase activity"/>
    <property type="evidence" value="ECO:0007669"/>
    <property type="project" value="UniProtKB-KW"/>
</dbReference>
<sequence>MTSRSNSLDNVPSLSIVIPVYNEPDWIGRSVGALKTAIANANWPAEIIVVDDGSTDDTSKRLAELDVTVISQENKGRFAARLAGIEASSADLVLLIDSRVVIDPQSLVFLRDQLVAHPERTVWNGHIDVDTKGNPYAGFMAGLVAVGWRRYVAEPRLVSFTAEEFDAFPKGTTLFVAPKNVLKEAAVSFSSLYDDVRMASDDTRMLRSISERGRIWIAPSFAAQYNSRDSLQKFVKHAYFRGTTFVDGYLDSPGPVRNAMFAAGGVGVFGLFVLVKRPLLALVLAVLGSGAAGAVARKSGASKDQAVSVAKLLPVFAACFGAGAVRGLTMAIRKRLGR</sequence>
<feature type="transmembrane region" description="Helical" evidence="1">
    <location>
        <begin position="256"/>
        <end position="274"/>
    </location>
</feature>
<feature type="transmembrane region" description="Helical" evidence="1">
    <location>
        <begin position="308"/>
        <end position="328"/>
    </location>
</feature>
<dbReference type="InterPro" id="IPR029044">
    <property type="entry name" value="Nucleotide-diphossugar_trans"/>
</dbReference>
<dbReference type="SUPFAM" id="SSF53448">
    <property type="entry name" value="Nucleotide-diphospho-sugar transferases"/>
    <property type="match status" value="1"/>
</dbReference>